<dbReference type="PANTHER" id="PTHR40066">
    <property type="entry name" value="UPF0473 PROTEIN CBO2561/CLC_2432"/>
    <property type="match status" value="1"/>
</dbReference>
<evidence type="ECO:0000313" key="4">
    <source>
        <dbReference type="Proteomes" id="UP000192727"/>
    </source>
</evidence>
<proteinExistence type="inferred from homology"/>
<reference evidence="3 4" key="1">
    <citation type="submission" date="2017-03" db="EMBL/GenBank/DDBJ databases">
        <title>Paenibacillus larvae genome sequencing.</title>
        <authorList>
            <person name="Dingman D.W."/>
        </authorList>
    </citation>
    <scope>NUCLEOTIDE SEQUENCE [LARGE SCALE GENOMIC DNA]</scope>
    <source>
        <strain evidence="3 4">SAG 10367</strain>
    </source>
</reference>
<dbReference type="AlphaFoldDB" id="A0A1V0UQY5"/>
<name>A0A1V0UQY5_9BACL</name>
<accession>A0A1V0UQY5</accession>
<sequence>MTQEHDQNELEEEREIIYIPDEEGNEEEFEVIMKFQPDDSDKKYIMVAPVEEDEEDAGMVYTFRYEEDENGEDYKLYPIEEDSDEWDMIEEVFNTFMEEDEA</sequence>
<dbReference type="Pfam" id="PF06949">
    <property type="entry name" value="DUF1292"/>
    <property type="match status" value="1"/>
</dbReference>
<dbReference type="EMBL" id="CP020557">
    <property type="protein sequence ID" value="ARF67382.1"/>
    <property type="molecule type" value="Genomic_DNA"/>
</dbReference>
<protein>
    <recommendedName>
        <fullName evidence="2">UPF0473 protein B7C51_05385</fullName>
    </recommendedName>
</protein>
<dbReference type="PANTHER" id="PTHR40066:SF1">
    <property type="entry name" value="UPF0473 PROTEIN CBO2561_CLC_2432"/>
    <property type="match status" value="1"/>
</dbReference>
<organism evidence="3 4">
    <name type="scientific">Paenibacillus larvae subsp. pulvifaciens</name>
    <dbReference type="NCBI Taxonomy" id="1477"/>
    <lineage>
        <taxon>Bacteria</taxon>
        <taxon>Bacillati</taxon>
        <taxon>Bacillota</taxon>
        <taxon>Bacilli</taxon>
        <taxon>Bacillales</taxon>
        <taxon>Paenibacillaceae</taxon>
        <taxon>Paenibacillus</taxon>
    </lineage>
</organism>
<evidence type="ECO:0000256" key="2">
    <source>
        <dbReference type="HAMAP-Rule" id="MF_01448"/>
    </source>
</evidence>
<dbReference type="RefSeq" id="WP_023482799.1">
    <property type="nucleotide sequence ID" value="NZ_CP020557.1"/>
</dbReference>
<comment type="similarity">
    <text evidence="1 2">Belongs to the UPF0473 family.</text>
</comment>
<dbReference type="Proteomes" id="UP000192727">
    <property type="component" value="Chromosome"/>
</dbReference>
<evidence type="ECO:0000256" key="1">
    <source>
        <dbReference type="ARBA" id="ARBA00008439"/>
    </source>
</evidence>
<evidence type="ECO:0000313" key="3">
    <source>
        <dbReference type="EMBL" id="ARF67382.1"/>
    </source>
</evidence>
<gene>
    <name evidence="3" type="ORF">B7C51_05385</name>
</gene>
<dbReference type="HAMAP" id="MF_01448">
    <property type="entry name" value="UPF0473"/>
    <property type="match status" value="1"/>
</dbReference>
<dbReference type="InterPro" id="IPR009711">
    <property type="entry name" value="UPF0473"/>
</dbReference>